<feature type="region of interest" description="Disordered" evidence="1">
    <location>
        <begin position="1"/>
        <end position="50"/>
    </location>
</feature>
<reference evidence="2" key="1">
    <citation type="submission" date="2023-06" db="EMBL/GenBank/DDBJ databases">
        <title>Genome-scale phylogeny and comparative genomics of the fungal order Sordariales.</title>
        <authorList>
            <consortium name="Lawrence Berkeley National Laboratory"/>
            <person name="Hensen N."/>
            <person name="Bonometti L."/>
            <person name="Westerberg I."/>
            <person name="Brannstrom I.O."/>
            <person name="Guillou S."/>
            <person name="Cros-Aarteil S."/>
            <person name="Calhoun S."/>
            <person name="Haridas S."/>
            <person name="Kuo A."/>
            <person name="Mondo S."/>
            <person name="Pangilinan J."/>
            <person name="Riley R."/>
            <person name="Labutti K."/>
            <person name="Andreopoulos B."/>
            <person name="Lipzen A."/>
            <person name="Chen C."/>
            <person name="Yanf M."/>
            <person name="Daum C."/>
            <person name="Ng V."/>
            <person name="Clum A."/>
            <person name="Steindorff A."/>
            <person name="Ohm R."/>
            <person name="Martin F."/>
            <person name="Silar P."/>
            <person name="Natvig D."/>
            <person name="Lalanne C."/>
            <person name="Gautier V."/>
            <person name="Ament-Velasquez S.L."/>
            <person name="Kruys A."/>
            <person name="Hutchinson M.I."/>
            <person name="Powell A.J."/>
            <person name="Barry K."/>
            <person name="Miller A.N."/>
            <person name="Grigoriev I.V."/>
            <person name="Debuchy R."/>
            <person name="Gladieux P."/>
            <person name="Thoren M.H."/>
            <person name="Johannesson H."/>
        </authorList>
    </citation>
    <scope>NUCLEOTIDE SEQUENCE</scope>
    <source>
        <strain evidence="2">SMH2532-1</strain>
    </source>
</reference>
<organism evidence="2 3">
    <name type="scientific">Cercophora newfieldiana</name>
    <dbReference type="NCBI Taxonomy" id="92897"/>
    <lineage>
        <taxon>Eukaryota</taxon>
        <taxon>Fungi</taxon>
        <taxon>Dikarya</taxon>
        <taxon>Ascomycota</taxon>
        <taxon>Pezizomycotina</taxon>
        <taxon>Sordariomycetes</taxon>
        <taxon>Sordariomycetidae</taxon>
        <taxon>Sordariales</taxon>
        <taxon>Lasiosphaeriaceae</taxon>
        <taxon>Cercophora</taxon>
    </lineage>
</organism>
<proteinExistence type="predicted"/>
<evidence type="ECO:0000313" key="2">
    <source>
        <dbReference type="EMBL" id="KAK0639639.1"/>
    </source>
</evidence>
<gene>
    <name evidence="2" type="ORF">B0T16DRAFT_246751</name>
</gene>
<feature type="compositionally biased region" description="Polar residues" evidence="1">
    <location>
        <begin position="38"/>
        <end position="50"/>
    </location>
</feature>
<dbReference type="EMBL" id="JAULSV010000007">
    <property type="protein sequence ID" value="KAK0639639.1"/>
    <property type="molecule type" value="Genomic_DNA"/>
</dbReference>
<protein>
    <submittedName>
        <fullName evidence="2">Uncharacterized protein</fullName>
    </submittedName>
</protein>
<keyword evidence="3" id="KW-1185">Reference proteome</keyword>
<comment type="caution">
    <text evidence="2">The sequence shown here is derived from an EMBL/GenBank/DDBJ whole genome shotgun (WGS) entry which is preliminary data.</text>
</comment>
<accession>A0AA39XT48</accession>
<evidence type="ECO:0000256" key="1">
    <source>
        <dbReference type="SAM" id="MobiDB-lite"/>
    </source>
</evidence>
<sequence>MHLSPHDSSASPGTYTADALQGSASSVGSPAMPLGRGRNTQPSSHPNQKFSAALAPPVETVDHRSDTPSDAALAATGMEFVLALEAPCLGHIHNDPDNPDQPNGHALTTSSYVLAFSPLPPSPDPDSNAALLTESLDSAPRTILDRLVTLSTNFALEDEVTPVQAWSRIQGQLKLGAIGVEGIKALIGRLVAAVKCHGWVCA</sequence>
<evidence type="ECO:0000313" key="3">
    <source>
        <dbReference type="Proteomes" id="UP001174936"/>
    </source>
</evidence>
<dbReference type="AlphaFoldDB" id="A0AA39XT48"/>
<feature type="compositionally biased region" description="Polar residues" evidence="1">
    <location>
        <begin position="1"/>
        <end position="14"/>
    </location>
</feature>
<name>A0AA39XT48_9PEZI</name>
<dbReference type="Proteomes" id="UP001174936">
    <property type="component" value="Unassembled WGS sequence"/>
</dbReference>